<dbReference type="OrthoDB" id="1098796at2759"/>
<organism evidence="2 3">
    <name type="scientific">Zostera marina</name>
    <name type="common">Eelgrass</name>
    <dbReference type="NCBI Taxonomy" id="29655"/>
    <lineage>
        <taxon>Eukaryota</taxon>
        <taxon>Viridiplantae</taxon>
        <taxon>Streptophyta</taxon>
        <taxon>Embryophyta</taxon>
        <taxon>Tracheophyta</taxon>
        <taxon>Spermatophyta</taxon>
        <taxon>Magnoliopsida</taxon>
        <taxon>Liliopsida</taxon>
        <taxon>Zosteraceae</taxon>
        <taxon>Zostera</taxon>
    </lineage>
</organism>
<evidence type="ECO:0000313" key="3">
    <source>
        <dbReference type="Proteomes" id="UP000036987"/>
    </source>
</evidence>
<evidence type="ECO:0000256" key="1">
    <source>
        <dbReference type="SAM" id="MobiDB-lite"/>
    </source>
</evidence>
<name>A0A0K9P6S0_ZOSMR</name>
<evidence type="ECO:0000313" key="2">
    <source>
        <dbReference type="EMBL" id="KMZ64698.1"/>
    </source>
</evidence>
<keyword evidence="3" id="KW-1185">Reference proteome</keyword>
<gene>
    <name evidence="2" type="ORF">ZOSMA_351G00130</name>
</gene>
<protein>
    <submittedName>
        <fullName evidence="2">Uncharacterized protein</fullName>
    </submittedName>
</protein>
<dbReference type="AlphaFoldDB" id="A0A0K9P6S0"/>
<proteinExistence type="predicted"/>
<reference evidence="3" key="1">
    <citation type="journal article" date="2016" name="Nature">
        <title>The genome of the seagrass Zostera marina reveals angiosperm adaptation to the sea.</title>
        <authorList>
            <person name="Olsen J.L."/>
            <person name="Rouze P."/>
            <person name="Verhelst B."/>
            <person name="Lin Y.-C."/>
            <person name="Bayer T."/>
            <person name="Collen J."/>
            <person name="Dattolo E."/>
            <person name="De Paoli E."/>
            <person name="Dittami S."/>
            <person name="Maumus F."/>
            <person name="Michel G."/>
            <person name="Kersting A."/>
            <person name="Lauritano C."/>
            <person name="Lohaus R."/>
            <person name="Toepel M."/>
            <person name="Tonon T."/>
            <person name="Vanneste K."/>
            <person name="Amirebrahimi M."/>
            <person name="Brakel J."/>
            <person name="Bostroem C."/>
            <person name="Chovatia M."/>
            <person name="Grimwood J."/>
            <person name="Jenkins J.W."/>
            <person name="Jueterbock A."/>
            <person name="Mraz A."/>
            <person name="Stam W.T."/>
            <person name="Tice H."/>
            <person name="Bornberg-Bauer E."/>
            <person name="Green P.J."/>
            <person name="Pearson G.A."/>
            <person name="Procaccini G."/>
            <person name="Duarte C.M."/>
            <person name="Schmutz J."/>
            <person name="Reusch T.B.H."/>
            <person name="Van de Peer Y."/>
        </authorList>
    </citation>
    <scope>NUCLEOTIDE SEQUENCE [LARGE SCALE GENOMIC DNA]</scope>
    <source>
        <strain evidence="3">cv. Finnish</strain>
    </source>
</reference>
<dbReference type="Proteomes" id="UP000036987">
    <property type="component" value="Unassembled WGS sequence"/>
</dbReference>
<dbReference type="EMBL" id="LFYR01001104">
    <property type="protein sequence ID" value="KMZ64698.1"/>
    <property type="molecule type" value="Genomic_DNA"/>
</dbReference>
<comment type="caution">
    <text evidence="2">The sequence shown here is derived from an EMBL/GenBank/DDBJ whole genome shotgun (WGS) entry which is preliminary data.</text>
</comment>
<sequence>MDKKDKKNKKTEEPKLPAITEEPKLPAITEEVGGEKEEEEEKGEDDKDLIQEEVDEFFAILRRIQMGKSVSVGRPTISGDGATTVVREGNSGLAWNPVFRSEDFGEETKPECSTVNKKETNTKKRLWIDLNELPSNSSGAGSSSSN</sequence>
<feature type="region of interest" description="Disordered" evidence="1">
    <location>
        <begin position="1"/>
        <end position="50"/>
    </location>
</feature>
<accession>A0A0K9P6S0</accession>
<feature type="compositionally biased region" description="Basic and acidic residues" evidence="1">
    <location>
        <begin position="1"/>
        <end position="15"/>
    </location>
</feature>